<evidence type="ECO:0000313" key="1">
    <source>
        <dbReference type="EMBL" id="EDM02110.1"/>
    </source>
</evidence>
<name>A6IL29_RAT</name>
<accession>A6IL29</accession>
<proteinExistence type="predicted"/>
<reference evidence="1 2" key="1">
    <citation type="submission" date="2005-09" db="EMBL/GenBank/DDBJ databases">
        <authorList>
            <person name="Mural R.J."/>
            <person name="Li P.W."/>
            <person name="Adams M.D."/>
            <person name="Amanatides P.G."/>
            <person name="Baden-Tillson H."/>
            <person name="Barnstead M."/>
            <person name="Chin S.H."/>
            <person name="Dew I."/>
            <person name="Evans C.A."/>
            <person name="Ferriera S."/>
            <person name="Flanigan M."/>
            <person name="Fosler C."/>
            <person name="Glodek A."/>
            <person name="Gu Z."/>
            <person name="Holt R.A."/>
            <person name="Jennings D."/>
            <person name="Kraft C.L."/>
            <person name="Lu F."/>
            <person name="Nguyen T."/>
            <person name="Nusskern D.R."/>
            <person name="Pfannkoch C.M."/>
            <person name="Sitter C."/>
            <person name="Sutton G.G."/>
            <person name="Venter J.C."/>
            <person name="Wang Z."/>
            <person name="Woodage T."/>
            <person name="Zheng X.H."/>
            <person name="Zhong F."/>
        </authorList>
    </citation>
    <scope>NUCLEOTIDE SEQUENCE [LARGE SCALE GENOMIC DNA]</scope>
    <source>
        <strain>BN</strain>
        <strain evidence="2">Sprague-Dawley</strain>
    </source>
</reference>
<organism evidence="1 2">
    <name type="scientific">Rattus norvegicus</name>
    <name type="common">Rat</name>
    <dbReference type="NCBI Taxonomy" id="10116"/>
    <lineage>
        <taxon>Eukaryota</taxon>
        <taxon>Metazoa</taxon>
        <taxon>Chordata</taxon>
        <taxon>Craniata</taxon>
        <taxon>Vertebrata</taxon>
        <taxon>Euteleostomi</taxon>
        <taxon>Mammalia</taxon>
        <taxon>Eutheria</taxon>
        <taxon>Euarchontoglires</taxon>
        <taxon>Glires</taxon>
        <taxon>Rodentia</taxon>
        <taxon>Myomorpha</taxon>
        <taxon>Muroidea</taxon>
        <taxon>Muridae</taxon>
        <taxon>Murinae</taxon>
        <taxon>Rattus</taxon>
    </lineage>
</organism>
<dbReference type="Proteomes" id="UP000234681">
    <property type="component" value="Chromosome 4"/>
</dbReference>
<protein>
    <submittedName>
        <fullName evidence="1">RCG63422</fullName>
    </submittedName>
</protein>
<evidence type="ECO:0000313" key="2">
    <source>
        <dbReference type="Proteomes" id="UP000234681"/>
    </source>
</evidence>
<dbReference type="EMBL" id="CH473964">
    <property type="protein sequence ID" value="EDM02110.1"/>
    <property type="molecule type" value="Genomic_DNA"/>
</dbReference>
<dbReference type="AlphaFoldDB" id="A6IL29"/>
<gene>
    <name evidence="1" type="ORF">rCG_63422</name>
</gene>
<sequence>MSTRGGGALVMLRGRRRARTSVCLNFRNGTEKGHSSIFYRINTLPFSIPDLIKLKISPQ</sequence>